<dbReference type="InterPro" id="IPR053149">
    <property type="entry name" value="TPK"/>
</dbReference>
<dbReference type="AlphaFoldDB" id="A0A923SRE1"/>
<dbReference type="PANTHER" id="PTHR41299">
    <property type="entry name" value="THIAMINE PYROPHOSPHOKINASE"/>
    <property type="match status" value="1"/>
</dbReference>
<proteinExistence type="predicted"/>
<sequence>MKKCLIITSYIEGSLSEIIGDEAFDFILCADGGWDHALQAGLTPDLLIGDFDSMKGCAPSDIEIITFPAEKDDTDTGLCLKTAISRGCTDILIAGGLGGRFDHSVANIQLMLGVVDLVDHIAIKDGRNYCTVLKNGEIHLQKKEGFHLSVFSMTEQSRGVCLSGVKYLLSDYTLTGTFPLGVSNEFADDYATVRVGDGTLLIVLSSD</sequence>
<keyword evidence="4" id="KW-0067">ATP-binding</keyword>
<dbReference type="InterPro" id="IPR036371">
    <property type="entry name" value="TPK_B1-bd_sf"/>
</dbReference>
<dbReference type="GO" id="GO:0016301">
    <property type="term" value="F:kinase activity"/>
    <property type="evidence" value="ECO:0007669"/>
    <property type="project" value="UniProtKB-KW"/>
</dbReference>
<dbReference type="GO" id="GO:0009229">
    <property type="term" value="P:thiamine diphosphate biosynthetic process"/>
    <property type="evidence" value="ECO:0007669"/>
    <property type="project" value="InterPro"/>
</dbReference>
<dbReference type="GO" id="GO:0004788">
    <property type="term" value="F:thiamine diphosphokinase activity"/>
    <property type="evidence" value="ECO:0007669"/>
    <property type="project" value="UniProtKB-UniRule"/>
</dbReference>
<evidence type="ECO:0000259" key="6">
    <source>
        <dbReference type="SMART" id="SM00983"/>
    </source>
</evidence>
<dbReference type="InterPro" id="IPR007373">
    <property type="entry name" value="Thiamin_PyroPKinase_B1-bd"/>
</dbReference>
<dbReference type="Pfam" id="PF04265">
    <property type="entry name" value="TPK_B1_binding"/>
    <property type="match status" value="1"/>
</dbReference>
<dbReference type="SUPFAM" id="SSF63999">
    <property type="entry name" value="Thiamin pyrophosphokinase, catalytic domain"/>
    <property type="match status" value="1"/>
</dbReference>
<dbReference type="GO" id="GO:0005524">
    <property type="term" value="F:ATP binding"/>
    <property type="evidence" value="ECO:0007669"/>
    <property type="project" value="UniProtKB-KW"/>
</dbReference>
<reference evidence="7" key="1">
    <citation type="submission" date="2020-08" db="EMBL/GenBank/DDBJ databases">
        <title>Genome public.</title>
        <authorList>
            <person name="Liu C."/>
            <person name="Sun Q."/>
        </authorList>
    </citation>
    <scope>NUCLEOTIDE SEQUENCE</scope>
    <source>
        <strain evidence="7">BX12</strain>
    </source>
</reference>
<dbReference type="InterPro" id="IPR006282">
    <property type="entry name" value="Thi_PPkinase"/>
</dbReference>
<dbReference type="RefSeq" id="WP_187303585.1">
    <property type="nucleotide sequence ID" value="NZ_JACRYT010000014.1"/>
</dbReference>
<dbReference type="NCBIfam" id="TIGR01378">
    <property type="entry name" value="thi_PPkinase"/>
    <property type="match status" value="1"/>
</dbReference>
<evidence type="ECO:0000256" key="3">
    <source>
        <dbReference type="ARBA" id="ARBA00022777"/>
    </source>
</evidence>
<comment type="caution">
    <text evidence="7">The sequence shown here is derived from an EMBL/GenBank/DDBJ whole genome shotgun (WGS) entry which is preliminary data.</text>
</comment>
<keyword evidence="2" id="KW-0547">Nucleotide-binding</keyword>
<keyword evidence="3" id="KW-0418">Kinase</keyword>
<dbReference type="EC" id="2.7.6.2" evidence="5"/>
<accession>A0A923SRE1</accession>
<dbReference type="Proteomes" id="UP000602647">
    <property type="component" value="Unassembled WGS sequence"/>
</dbReference>
<evidence type="ECO:0000256" key="2">
    <source>
        <dbReference type="ARBA" id="ARBA00022741"/>
    </source>
</evidence>
<evidence type="ECO:0000256" key="5">
    <source>
        <dbReference type="NCBIfam" id="TIGR01378"/>
    </source>
</evidence>
<evidence type="ECO:0000256" key="4">
    <source>
        <dbReference type="ARBA" id="ARBA00022840"/>
    </source>
</evidence>
<feature type="domain" description="Thiamin pyrophosphokinase thiamin-binding" evidence="6">
    <location>
        <begin position="136"/>
        <end position="201"/>
    </location>
</feature>
<keyword evidence="1 7" id="KW-0808">Transferase</keyword>
<dbReference type="PANTHER" id="PTHR41299:SF1">
    <property type="entry name" value="THIAMINE PYROPHOSPHOKINASE"/>
    <property type="match status" value="1"/>
</dbReference>
<dbReference type="InterPro" id="IPR007371">
    <property type="entry name" value="TPK_catalytic"/>
</dbReference>
<evidence type="ECO:0000256" key="1">
    <source>
        <dbReference type="ARBA" id="ARBA00022679"/>
    </source>
</evidence>
<dbReference type="Pfam" id="PF04263">
    <property type="entry name" value="TPK_catalytic"/>
    <property type="match status" value="1"/>
</dbReference>
<dbReference type="GO" id="GO:0030975">
    <property type="term" value="F:thiamine binding"/>
    <property type="evidence" value="ECO:0007669"/>
    <property type="project" value="InterPro"/>
</dbReference>
<dbReference type="InterPro" id="IPR036759">
    <property type="entry name" value="TPK_catalytic_sf"/>
</dbReference>
<evidence type="ECO:0000313" key="7">
    <source>
        <dbReference type="EMBL" id="MBC6680485.1"/>
    </source>
</evidence>
<dbReference type="SMART" id="SM00983">
    <property type="entry name" value="TPK_B1_binding"/>
    <property type="match status" value="1"/>
</dbReference>
<dbReference type="CDD" id="cd07995">
    <property type="entry name" value="TPK"/>
    <property type="match status" value="1"/>
</dbReference>
<keyword evidence="8" id="KW-1185">Reference proteome</keyword>
<evidence type="ECO:0000313" key="8">
    <source>
        <dbReference type="Proteomes" id="UP000602647"/>
    </source>
</evidence>
<organism evidence="7 8">
    <name type="scientific">Zhenpiania hominis</name>
    <dbReference type="NCBI Taxonomy" id="2763644"/>
    <lineage>
        <taxon>Bacteria</taxon>
        <taxon>Bacillati</taxon>
        <taxon>Bacillota</taxon>
        <taxon>Clostridia</taxon>
        <taxon>Peptostreptococcales</taxon>
        <taxon>Anaerovoracaceae</taxon>
        <taxon>Zhenpiania</taxon>
    </lineage>
</organism>
<dbReference type="Gene3D" id="3.40.50.10240">
    <property type="entry name" value="Thiamin pyrophosphokinase, catalytic domain"/>
    <property type="match status" value="1"/>
</dbReference>
<protein>
    <recommendedName>
        <fullName evidence="5">Thiamine diphosphokinase</fullName>
        <ecNumber evidence="5">2.7.6.2</ecNumber>
    </recommendedName>
</protein>
<name>A0A923SRE1_9FIRM</name>
<dbReference type="EMBL" id="JACRYT010000014">
    <property type="protein sequence ID" value="MBC6680485.1"/>
    <property type="molecule type" value="Genomic_DNA"/>
</dbReference>
<dbReference type="GO" id="GO:0006772">
    <property type="term" value="P:thiamine metabolic process"/>
    <property type="evidence" value="ECO:0007669"/>
    <property type="project" value="UniProtKB-UniRule"/>
</dbReference>
<gene>
    <name evidence="7" type="ORF">H9L42_11705</name>
</gene>
<dbReference type="SUPFAM" id="SSF63862">
    <property type="entry name" value="Thiamin pyrophosphokinase, substrate-binding domain"/>
    <property type="match status" value="1"/>
</dbReference>